<dbReference type="Proteomes" id="UP000019666">
    <property type="component" value="Unassembled WGS sequence"/>
</dbReference>
<evidence type="ECO:0000313" key="2">
    <source>
        <dbReference type="EMBL" id="EYD78055.1"/>
    </source>
</evidence>
<dbReference type="HOGENOM" id="CLU_182302_0_0_5"/>
<accession>A0A017HUT3</accession>
<evidence type="ECO:0000313" key="3">
    <source>
        <dbReference type="Proteomes" id="UP000019666"/>
    </source>
</evidence>
<feature type="chain" id="PRO_5001492943" evidence="1">
    <location>
        <begin position="20"/>
        <end position="98"/>
    </location>
</feature>
<sequence length="98" mass="10000">MKTAILTLALGLLAAPVLAQTSEEDARANAVVLPMIQEQVQGYHAQVVTACIVASAQPEEKAQLAAAAGPSAEIAPVVNAVLARPATIDCIKATLAQQ</sequence>
<evidence type="ECO:0000256" key="1">
    <source>
        <dbReference type="SAM" id="SignalP"/>
    </source>
</evidence>
<keyword evidence="1" id="KW-0732">Signal</keyword>
<dbReference type="OrthoDB" id="7874670at2"/>
<name>A0A017HUT3_9RHOB</name>
<comment type="caution">
    <text evidence="2">The sequence shown here is derived from an EMBL/GenBank/DDBJ whole genome shotgun (WGS) entry which is preliminary data.</text>
</comment>
<reference evidence="2 3" key="1">
    <citation type="submission" date="2013-02" db="EMBL/GenBank/DDBJ databases">
        <authorList>
            <person name="Fiebig A."/>
            <person name="Goeker M."/>
            <person name="Klenk H.-P.P."/>
        </authorList>
    </citation>
    <scope>NUCLEOTIDE SEQUENCE [LARGE SCALE GENOMIC DNA]</scope>
    <source>
        <strain evidence="2 3">DSM 19309</strain>
    </source>
</reference>
<organism evidence="2 3">
    <name type="scientific">Rubellimicrobium mesophilum DSM 19309</name>
    <dbReference type="NCBI Taxonomy" id="442562"/>
    <lineage>
        <taxon>Bacteria</taxon>
        <taxon>Pseudomonadati</taxon>
        <taxon>Pseudomonadota</taxon>
        <taxon>Alphaproteobacteria</taxon>
        <taxon>Rhodobacterales</taxon>
        <taxon>Roseobacteraceae</taxon>
        <taxon>Rubellimicrobium</taxon>
    </lineage>
</organism>
<dbReference type="AlphaFoldDB" id="A0A017HUT3"/>
<protein>
    <submittedName>
        <fullName evidence="2">Uncharacterized protein</fullName>
    </submittedName>
</protein>
<gene>
    <name evidence="2" type="ORF">Rumeso_00392</name>
</gene>
<keyword evidence="3" id="KW-1185">Reference proteome</keyword>
<feature type="signal peptide" evidence="1">
    <location>
        <begin position="1"/>
        <end position="19"/>
    </location>
</feature>
<dbReference type="EMBL" id="AOSK01000018">
    <property type="protein sequence ID" value="EYD78055.1"/>
    <property type="molecule type" value="Genomic_DNA"/>
</dbReference>
<dbReference type="STRING" id="442562.Rumeso_00392"/>
<dbReference type="RefSeq" id="WP_037280417.1">
    <property type="nucleotide sequence ID" value="NZ_KK088572.1"/>
</dbReference>
<proteinExistence type="predicted"/>